<proteinExistence type="predicted"/>
<organism evidence="2 3">
    <name type="scientific">Thiocapsa rosea</name>
    <dbReference type="NCBI Taxonomy" id="69360"/>
    <lineage>
        <taxon>Bacteria</taxon>
        <taxon>Pseudomonadati</taxon>
        <taxon>Pseudomonadota</taxon>
        <taxon>Gammaproteobacteria</taxon>
        <taxon>Chromatiales</taxon>
        <taxon>Chromatiaceae</taxon>
        <taxon>Thiocapsa</taxon>
    </lineage>
</organism>
<dbReference type="Pfam" id="PF00117">
    <property type="entry name" value="GATase"/>
    <property type="match status" value="1"/>
</dbReference>
<dbReference type="InterPro" id="IPR044992">
    <property type="entry name" value="ChyE-like"/>
</dbReference>
<protein>
    <submittedName>
        <fullName evidence="2">GMP synthase (Glutamine-hydrolysing)</fullName>
    </submittedName>
</protein>
<dbReference type="NCBIfam" id="NF005458">
    <property type="entry name" value="PRK07053.1"/>
    <property type="match status" value="1"/>
</dbReference>
<sequence length="241" mass="26092">MLAHVVQHIAFEHLGNLELALSKHGYAISTFMAGVEDLNPISKDDPDLLVVLGGPIGVYETDAYPYLDTELELIRDRIARNRPVLGICLGCQLIARALGADVYPGGTKEIGWAPLEIHGDVEGNVLSPLQDALEVLHWHGDTFDLPAGATRLASSAVYPNQAFSYRDNVLALQFHLEVEAEALESWYLGHAHEIASVEGLTVPGLREDGQRYGPNLQGPAKQVWAKWLVSLAAQGSVEAAA</sequence>
<feature type="domain" description="Glutamine amidotransferase" evidence="1">
    <location>
        <begin position="20"/>
        <end position="181"/>
    </location>
</feature>
<dbReference type="InterPro" id="IPR029062">
    <property type="entry name" value="Class_I_gatase-like"/>
</dbReference>
<dbReference type="AlphaFoldDB" id="A0A495VFF0"/>
<dbReference type="PANTHER" id="PTHR42695">
    <property type="entry name" value="GLUTAMINE AMIDOTRANSFERASE YLR126C-RELATED"/>
    <property type="match status" value="1"/>
</dbReference>
<gene>
    <name evidence="2" type="ORF">BDD21_4080</name>
</gene>
<dbReference type="CDD" id="cd01741">
    <property type="entry name" value="GATase1_1"/>
    <property type="match status" value="1"/>
</dbReference>
<comment type="caution">
    <text evidence="2">The sequence shown here is derived from an EMBL/GenBank/DDBJ whole genome shotgun (WGS) entry which is preliminary data.</text>
</comment>
<dbReference type="OrthoDB" id="9813383at2"/>
<dbReference type="InterPro" id="IPR017926">
    <property type="entry name" value="GATASE"/>
</dbReference>
<accession>A0A495VFF0</accession>
<dbReference type="EMBL" id="RBXL01000001">
    <property type="protein sequence ID" value="RKT46558.1"/>
    <property type="molecule type" value="Genomic_DNA"/>
</dbReference>
<dbReference type="SUPFAM" id="SSF52317">
    <property type="entry name" value="Class I glutamine amidotransferase-like"/>
    <property type="match status" value="1"/>
</dbReference>
<evidence type="ECO:0000313" key="3">
    <source>
        <dbReference type="Proteomes" id="UP000274556"/>
    </source>
</evidence>
<dbReference type="PANTHER" id="PTHR42695:SF5">
    <property type="entry name" value="GLUTAMINE AMIDOTRANSFERASE YLR126C-RELATED"/>
    <property type="match status" value="1"/>
</dbReference>
<name>A0A495VFF0_9GAMM</name>
<dbReference type="Gene3D" id="3.40.50.880">
    <property type="match status" value="1"/>
</dbReference>
<dbReference type="Proteomes" id="UP000274556">
    <property type="component" value="Unassembled WGS sequence"/>
</dbReference>
<dbReference type="GO" id="GO:0005829">
    <property type="term" value="C:cytosol"/>
    <property type="evidence" value="ECO:0007669"/>
    <property type="project" value="TreeGrafter"/>
</dbReference>
<evidence type="ECO:0000313" key="2">
    <source>
        <dbReference type="EMBL" id="RKT46558.1"/>
    </source>
</evidence>
<dbReference type="PROSITE" id="PS51273">
    <property type="entry name" value="GATASE_TYPE_1"/>
    <property type="match status" value="1"/>
</dbReference>
<evidence type="ECO:0000259" key="1">
    <source>
        <dbReference type="Pfam" id="PF00117"/>
    </source>
</evidence>
<dbReference type="FunFam" id="3.40.50.880:FF:000033">
    <property type="entry name" value="Glutamine amidotransferase class-I"/>
    <property type="match status" value="1"/>
</dbReference>
<keyword evidence="3" id="KW-1185">Reference proteome</keyword>
<reference evidence="2 3" key="1">
    <citation type="submission" date="2018-10" db="EMBL/GenBank/DDBJ databases">
        <title>Genomic Encyclopedia of Archaeal and Bacterial Type Strains, Phase II (KMG-II): from individual species to whole genera.</title>
        <authorList>
            <person name="Goeker M."/>
        </authorList>
    </citation>
    <scope>NUCLEOTIDE SEQUENCE [LARGE SCALE GENOMIC DNA]</scope>
    <source>
        <strain evidence="2 3">DSM 235</strain>
    </source>
</reference>